<dbReference type="Proteomes" id="UP000224898">
    <property type="component" value="Segment"/>
</dbReference>
<accession>A0A1J0GVS4</accession>
<evidence type="ECO:0000313" key="3">
    <source>
        <dbReference type="Proteomes" id="UP000224898"/>
    </source>
</evidence>
<evidence type="ECO:0000256" key="1">
    <source>
        <dbReference type="SAM" id="MobiDB-lite"/>
    </source>
</evidence>
<dbReference type="GeneID" id="55601442"/>
<dbReference type="RefSeq" id="YP_009831753.1">
    <property type="nucleotide sequence ID" value="NC_048650.1"/>
</dbReference>
<proteinExistence type="predicted"/>
<reference evidence="2 3" key="1">
    <citation type="submission" date="2016-09" db="EMBL/GenBank/DDBJ databases">
        <title>Complete Genome Sequence of Streptomyces 5a phage BRock.</title>
        <authorList>
            <person name="Crossman A."/>
            <person name="Baron S."/>
            <person name="Jamdagni P."/>
            <person name="Khatri P."/>
            <person name="Sharma D."/>
            <person name="Pandey M."/>
            <person name="Goyal S."/>
            <person name="Kumar S."/>
            <person name="Phogat A."/>
            <person name="Chawla G."/>
            <person name="Pasricha M."/>
            <person name="Gupta K."/>
            <person name="Bazzad D."/>
            <person name="Aggarwal V."/>
            <person name="Poughat A."/>
            <person name="Singh K."/>
            <person name="Rana P."/>
            <person name="Gautam R."/>
            <person name="Sharma V."/>
            <person name="Tyagi D."/>
            <person name="Shahi A."/>
            <person name="Jangra N."/>
            <person name="Malik M."/>
            <person name="Sidhu P.K."/>
            <person name="Malik S."/>
            <person name="Ghalyan Y."/>
            <person name="Sharma S.S."/>
            <person name="Malik A."/>
            <person name="Chuttani R."/>
            <person name="Bamal N."/>
            <person name="Bhadula D."/>
            <person name="Batra A."/>
            <person name="Temple L."/>
            <person name="Nehra K."/>
        </authorList>
    </citation>
    <scope>NUCLEOTIDE SEQUENCE [LARGE SCALE GENOMIC DNA]</scope>
</reference>
<protein>
    <submittedName>
        <fullName evidence="2">Uncharacterized protein</fullName>
    </submittedName>
</protein>
<organism evidence="2 3">
    <name type="scientific">Streptomyces phage BRock</name>
    <dbReference type="NCBI Taxonomy" id="1913591"/>
    <lineage>
        <taxon>Viruses</taxon>
        <taxon>Duplodnaviria</taxon>
        <taxon>Heunggongvirae</taxon>
        <taxon>Uroviricota</taxon>
        <taxon>Caudoviricetes</taxon>
        <taxon>Borockvirus</taxon>
        <taxon>Borockvirus brock</taxon>
    </lineage>
</organism>
<dbReference type="KEGG" id="vg:55601442"/>
<feature type="region of interest" description="Disordered" evidence="1">
    <location>
        <begin position="1"/>
        <end position="30"/>
    </location>
</feature>
<dbReference type="EMBL" id="KX925554">
    <property type="protein sequence ID" value="APC46290.1"/>
    <property type="molecule type" value="Genomic_DNA"/>
</dbReference>
<name>A0A1J0GVS4_9CAUD</name>
<keyword evidence="3" id="KW-1185">Reference proteome</keyword>
<sequence>MPYSVSKSGSGYKVRNKETGKTYSKKPQTKAMAERQLRAIHMHAGAEDGRRM</sequence>
<evidence type="ECO:0000313" key="2">
    <source>
        <dbReference type="EMBL" id="APC46290.1"/>
    </source>
</evidence>